<dbReference type="EMBL" id="JAKUCV010007847">
    <property type="protein sequence ID" value="KAJ4821818.1"/>
    <property type="molecule type" value="Genomic_DNA"/>
</dbReference>
<dbReference type="PROSITE" id="PS50158">
    <property type="entry name" value="ZF_CCHC"/>
    <property type="match status" value="1"/>
</dbReference>
<evidence type="ECO:0000256" key="2">
    <source>
        <dbReference type="SAM" id="MobiDB-lite"/>
    </source>
</evidence>
<dbReference type="InterPro" id="IPR001878">
    <property type="entry name" value="Znf_CCHC"/>
</dbReference>
<feature type="region of interest" description="Disordered" evidence="2">
    <location>
        <begin position="288"/>
        <end position="331"/>
    </location>
</feature>
<evidence type="ECO:0000256" key="1">
    <source>
        <dbReference type="PROSITE-ProRule" id="PRU00047"/>
    </source>
</evidence>
<feature type="chain" id="PRO_5040401728" description="CCHC-type domain-containing protein" evidence="3">
    <location>
        <begin position="19"/>
        <end position="331"/>
    </location>
</feature>
<organism evidence="5 6">
    <name type="scientific">Turnera subulata</name>
    <dbReference type="NCBI Taxonomy" id="218843"/>
    <lineage>
        <taxon>Eukaryota</taxon>
        <taxon>Viridiplantae</taxon>
        <taxon>Streptophyta</taxon>
        <taxon>Embryophyta</taxon>
        <taxon>Tracheophyta</taxon>
        <taxon>Spermatophyta</taxon>
        <taxon>Magnoliopsida</taxon>
        <taxon>eudicotyledons</taxon>
        <taxon>Gunneridae</taxon>
        <taxon>Pentapetalae</taxon>
        <taxon>rosids</taxon>
        <taxon>fabids</taxon>
        <taxon>Malpighiales</taxon>
        <taxon>Passifloraceae</taxon>
        <taxon>Turnera</taxon>
    </lineage>
</organism>
<accession>A0A9Q0IY46</accession>
<evidence type="ECO:0000256" key="3">
    <source>
        <dbReference type="SAM" id="SignalP"/>
    </source>
</evidence>
<reference evidence="5" key="2">
    <citation type="journal article" date="2023" name="Plants (Basel)">
        <title>Annotation of the Turnera subulata (Passifloraceae) Draft Genome Reveals the S-Locus Evolved after the Divergence of Turneroideae from Passifloroideae in a Stepwise Manner.</title>
        <authorList>
            <person name="Henning P.M."/>
            <person name="Roalson E.H."/>
            <person name="Mir W."/>
            <person name="McCubbin A.G."/>
            <person name="Shore J.S."/>
        </authorList>
    </citation>
    <scope>NUCLEOTIDE SEQUENCE</scope>
    <source>
        <strain evidence="5">F60SS</strain>
    </source>
</reference>
<dbReference type="GO" id="GO:0003676">
    <property type="term" value="F:nucleic acid binding"/>
    <property type="evidence" value="ECO:0007669"/>
    <property type="project" value="InterPro"/>
</dbReference>
<evidence type="ECO:0000313" key="5">
    <source>
        <dbReference type="EMBL" id="KAJ4821818.1"/>
    </source>
</evidence>
<dbReference type="Pfam" id="PF14392">
    <property type="entry name" value="zf-CCHC_4"/>
    <property type="match status" value="1"/>
</dbReference>
<feature type="signal peptide" evidence="3">
    <location>
        <begin position="1"/>
        <end position="18"/>
    </location>
</feature>
<evidence type="ECO:0000313" key="6">
    <source>
        <dbReference type="Proteomes" id="UP001141552"/>
    </source>
</evidence>
<dbReference type="Proteomes" id="UP001141552">
    <property type="component" value="Unassembled WGS sequence"/>
</dbReference>
<keyword evidence="3" id="KW-0732">Signal</keyword>
<feature type="region of interest" description="Disordered" evidence="2">
    <location>
        <begin position="125"/>
        <end position="150"/>
    </location>
</feature>
<evidence type="ECO:0000259" key="4">
    <source>
        <dbReference type="PROSITE" id="PS50158"/>
    </source>
</evidence>
<keyword evidence="1" id="KW-0479">Metal-binding</keyword>
<comment type="caution">
    <text evidence="5">The sequence shown here is derived from an EMBL/GenBank/DDBJ whole genome shotgun (WGS) entry which is preliminary data.</text>
</comment>
<feature type="region of interest" description="Disordered" evidence="2">
    <location>
        <begin position="233"/>
        <end position="268"/>
    </location>
</feature>
<reference evidence="5" key="1">
    <citation type="submission" date="2022-02" db="EMBL/GenBank/DDBJ databases">
        <authorList>
            <person name="Henning P.M."/>
            <person name="McCubbin A.G."/>
            <person name="Shore J.S."/>
        </authorList>
    </citation>
    <scope>NUCLEOTIDE SEQUENCE</scope>
    <source>
        <strain evidence="5">F60SS</strain>
        <tissue evidence="5">Leaves</tissue>
    </source>
</reference>
<dbReference type="InterPro" id="IPR036875">
    <property type="entry name" value="Znf_CCHC_sf"/>
</dbReference>
<dbReference type="InterPro" id="IPR025836">
    <property type="entry name" value="Zn_knuckle_CX2CX4HX4C"/>
</dbReference>
<sequence>MKFSKAGIIGCLFAAVLDVELPKDNSPLWGDSFRMKVLVSIDDPLPASFITQGPDNSMARVVFRYEDLYDFCYYCGKLGHVEKDCVVCFEDKKVGRQGRHPANYGPHHRASKSVSRRPWFFQRSSAAVKPSPKTTSEAAHDEPGLKSASALQGVKPDGGACAFTFGTPSSSSKVVLLTCGRMDSVQIPADAFGDIDKNALAGLTKAVLTGDDHQKTLSVQNALEAPIFSALVQPPDAGPKTTLKPNVSKPTTRKRKVQYAGNSAKKAKGGCEPLHGVIKCKGIETGEAENEGDLEKEPNPSNINPFSLGESSSPNSESMAVVAGRQPQGQK</sequence>
<keyword evidence="1" id="KW-0863">Zinc-finger</keyword>
<feature type="domain" description="CCHC-type" evidence="4">
    <location>
        <begin position="72"/>
        <end position="85"/>
    </location>
</feature>
<keyword evidence="6" id="KW-1185">Reference proteome</keyword>
<dbReference type="SUPFAM" id="SSF57756">
    <property type="entry name" value="Retrovirus zinc finger-like domains"/>
    <property type="match status" value="1"/>
</dbReference>
<dbReference type="AlphaFoldDB" id="A0A9Q0IY46"/>
<dbReference type="GO" id="GO:0008270">
    <property type="term" value="F:zinc ion binding"/>
    <property type="evidence" value="ECO:0007669"/>
    <property type="project" value="UniProtKB-KW"/>
</dbReference>
<protein>
    <recommendedName>
        <fullName evidence="4">CCHC-type domain-containing protein</fullName>
    </recommendedName>
</protein>
<proteinExistence type="predicted"/>
<name>A0A9Q0IY46_9ROSI</name>
<gene>
    <name evidence="5" type="ORF">Tsubulata_023927</name>
</gene>
<keyword evidence="1" id="KW-0862">Zinc</keyword>
<feature type="compositionally biased region" description="Low complexity" evidence="2">
    <location>
        <begin position="307"/>
        <end position="318"/>
    </location>
</feature>